<proteinExistence type="predicted"/>
<gene>
    <name evidence="2" type="ORF">GPM918_LOCUS11038</name>
    <name evidence="3" type="ORF">SRO942_LOCUS11039</name>
</gene>
<evidence type="ECO:0000313" key="2">
    <source>
        <dbReference type="EMBL" id="CAF0947184.1"/>
    </source>
</evidence>
<dbReference type="EMBL" id="CAJNOQ010002247">
    <property type="protein sequence ID" value="CAF0947184.1"/>
    <property type="molecule type" value="Genomic_DNA"/>
</dbReference>
<sequence>MFEGNNLTTEQDIPSKTGSVNKDKDSQEEKQQQEPSSTVSNNNNKTNECGKDSTSDEEESEENNDILNEKTLYAQTKGDEDFDTFILNNFKPFDGNQNVMTWLNETEQKI</sequence>
<evidence type="ECO:0000256" key="1">
    <source>
        <dbReference type="SAM" id="MobiDB-lite"/>
    </source>
</evidence>
<protein>
    <submittedName>
        <fullName evidence="2">Uncharacterized protein</fullName>
    </submittedName>
</protein>
<dbReference type="AlphaFoldDB" id="A0A814CRZ2"/>
<reference evidence="2" key="1">
    <citation type="submission" date="2021-02" db="EMBL/GenBank/DDBJ databases">
        <authorList>
            <person name="Nowell W R."/>
        </authorList>
    </citation>
    <scope>NUCLEOTIDE SEQUENCE</scope>
</reference>
<evidence type="ECO:0000313" key="3">
    <source>
        <dbReference type="EMBL" id="CAF3723293.1"/>
    </source>
</evidence>
<comment type="caution">
    <text evidence="2">The sequence shown here is derived from an EMBL/GenBank/DDBJ whole genome shotgun (WGS) entry which is preliminary data.</text>
</comment>
<feature type="compositionally biased region" description="Polar residues" evidence="1">
    <location>
        <begin position="1"/>
        <end position="20"/>
    </location>
</feature>
<dbReference type="Proteomes" id="UP000681722">
    <property type="component" value="Unassembled WGS sequence"/>
</dbReference>
<dbReference type="Proteomes" id="UP000663829">
    <property type="component" value="Unassembled WGS sequence"/>
</dbReference>
<keyword evidence="4" id="KW-1185">Reference proteome</keyword>
<feature type="compositionally biased region" description="Low complexity" evidence="1">
    <location>
        <begin position="33"/>
        <end position="47"/>
    </location>
</feature>
<organism evidence="2 4">
    <name type="scientific">Didymodactylos carnosus</name>
    <dbReference type="NCBI Taxonomy" id="1234261"/>
    <lineage>
        <taxon>Eukaryota</taxon>
        <taxon>Metazoa</taxon>
        <taxon>Spiralia</taxon>
        <taxon>Gnathifera</taxon>
        <taxon>Rotifera</taxon>
        <taxon>Eurotatoria</taxon>
        <taxon>Bdelloidea</taxon>
        <taxon>Philodinida</taxon>
        <taxon>Philodinidae</taxon>
        <taxon>Didymodactylos</taxon>
    </lineage>
</organism>
<name>A0A814CRZ2_9BILA</name>
<feature type="region of interest" description="Disordered" evidence="1">
    <location>
        <begin position="1"/>
        <end position="72"/>
    </location>
</feature>
<feature type="compositionally biased region" description="Basic and acidic residues" evidence="1">
    <location>
        <begin position="21"/>
        <end position="32"/>
    </location>
</feature>
<feature type="compositionally biased region" description="Acidic residues" evidence="1">
    <location>
        <begin position="55"/>
        <end position="64"/>
    </location>
</feature>
<evidence type="ECO:0000313" key="4">
    <source>
        <dbReference type="Proteomes" id="UP000663829"/>
    </source>
</evidence>
<accession>A0A814CRZ2</accession>
<dbReference type="EMBL" id="CAJOBC010002247">
    <property type="protein sequence ID" value="CAF3723293.1"/>
    <property type="molecule type" value="Genomic_DNA"/>
</dbReference>